<dbReference type="AlphaFoldDB" id="U3AU29"/>
<gene>
    <name evidence="3" type="ORF">VAZ01S_068_00020</name>
</gene>
<organism evidence="3 4">
    <name type="scientific">Vibrio azureus NBRC 104587</name>
    <dbReference type="NCBI Taxonomy" id="1219077"/>
    <lineage>
        <taxon>Bacteria</taxon>
        <taxon>Pseudomonadati</taxon>
        <taxon>Pseudomonadota</taxon>
        <taxon>Gammaproteobacteria</taxon>
        <taxon>Vibrionales</taxon>
        <taxon>Vibrionaceae</taxon>
        <taxon>Vibrio</taxon>
    </lineage>
</organism>
<comment type="similarity">
    <text evidence="1">Belongs to the transglycosylase Slt family.</text>
</comment>
<keyword evidence="4" id="KW-1185">Reference proteome</keyword>
<dbReference type="PANTHER" id="PTHR37423">
    <property type="entry name" value="SOLUBLE LYTIC MUREIN TRANSGLYCOSYLASE-RELATED"/>
    <property type="match status" value="1"/>
</dbReference>
<accession>U3AU29</accession>
<dbReference type="Gene3D" id="1.10.530.10">
    <property type="match status" value="1"/>
</dbReference>
<dbReference type="GO" id="GO:0016020">
    <property type="term" value="C:membrane"/>
    <property type="evidence" value="ECO:0007669"/>
    <property type="project" value="InterPro"/>
</dbReference>
<dbReference type="Proteomes" id="UP000016567">
    <property type="component" value="Unassembled WGS sequence"/>
</dbReference>
<comment type="caution">
    <text evidence="3">The sequence shown here is derived from an EMBL/GenBank/DDBJ whole genome shotgun (WGS) entry which is preliminary data.</text>
</comment>
<dbReference type="SUPFAM" id="SSF53955">
    <property type="entry name" value="Lysozyme-like"/>
    <property type="match status" value="1"/>
</dbReference>
<dbReference type="PROSITE" id="PS00922">
    <property type="entry name" value="TRANSGLYCOSYLASE"/>
    <property type="match status" value="1"/>
</dbReference>
<dbReference type="Pfam" id="PF01464">
    <property type="entry name" value="SLT"/>
    <property type="match status" value="1"/>
</dbReference>
<dbReference type="GO" id="GO:0000270">
    <property type="term" value="P:peptidoglycan metabolic process"/>
    <property type="evidence" value="ECO:0007669"/>
    <property type="project" value="InterPro"/>
</dbReference>
<dbReference type="OrthoDB" id="92254at2"/>
<dbReference type="GO" id="GO:0008933">
    <property type="term" value="F:peptidoglycan lytic transglycosylase activity"/>
    <property type="evidence" value="ECO:0007669"/>
    <property type="project" value="InterPro"/>
</dbReference>
<protein>
    <submittedName>
        <fullName evidence="3">Putative transglycosylase</fullName>
    </submittedName>
</protein>
<feature type="domain" description="Transglycosylase SLT" evidence="2">
    <location>
        <begin position="82"/>
        <end position="190"/>
    </location>
</feature>
<proteinExistence type="inferred from homology"/>
<dbReference type="STRING" id="1219077.VAZ01S_068_00020"/>
<dbReference type="eggNOG" id="COG0741">
    <property type="taxonomic scope" value="Bacteria"/>
</dbReference>
<name>U3AU29_9VIBR</name>
<reference evidence="3 4" key="1">
    <citation type="submission" date="2013-09" db="EMBL/GenBank/DDBJ databases">
        <title>Whole genome shotgun sequence of Vibrio azureus NBRC 104587.</title>
        <authorList>
            <person name="Isaki S."/>
            <person name="Hosoyama A."/>
            <person name="Numata M."/>
            <person name="Hashimoto M."/>
            <person name="Hosoyama Y."/>
            <person name="Tsuchikane K."/>
            <person name="Noguchi M."/>
            <person name="Hirakata S."/>
            <person name="Ichikawa N."/>
            <person name="Ohji S."/>
            <person name="Yamazoe A."/>
            <person name="Fujita N."/>
        </authorList>
    </citation>
    <scope>NUCLEOTIDE SEQUENCE [LARGE SCALE GENOMIC DNA]</scope>
    <source>
        <strain evidence="3 4">NBRC 104587</strain>
    </source>
</reference>
<dbReference type="PANTHER" id="PTHR37423:SF2">
    <property type="entry name" value="MEMBRANE-BOUND LYTIC MUREIN TRANSGLYCOSYLASE C"/>
    <property type="match status" value="1"/>
</dbReference>
<sequence>MKNRLSKPQQPMEIRNPTLFLQKVIYTLMMLLLSSALCSSAVARPSDSAIKQQHQILARHKTHISKRFETSHQLVNHILQQLKHRSLPADLVLLPMLESSFNPKAVSHANAAGLWQLIPATARRFGLQVTSQRDQRFDVKASTQAALAYLTFLYKKFDQDIALTLAAYNAGEGRVARAIKRAGSRDFSKLILPQETQQYVHRFFALSQLINVKQMHSTTVQPLMLFSTQETFTFEPLVDWAPLPPLVSL</sequence>
<dbReference type="EMBL" id="BATL01000068">
    <property type="protein sequence ID" value="GAD77250.1"/>
    <property type="molecule type" value="Genomic_DNA"/>
</dbReference>
<dbReference type="CDD" id="cd16894">
    <property type="entry name" value="MltD-like"/>
    <property type="match status" value="1"/>
</dbReference>
<evidence type="ECO:0000313" key="4">
    <source>
        <dbReference type="Proteomes" id="UP000016567"/>
    </source>
</evidence>
<dbReference type="InterPro" id="IPR000189">
    <property type="entry name" value="Transglyc_AS"/>
</dbReference>
<dbReference type="InterPro" id="IPR008258">
    <property type="entry name" value="Transglycosylase_SLT_dom_1"/>
</dbReference>
<dbReference type="InterPro" id="IPR023346">
    <property type="entry name" value="Lysozyme-like_dom_sf"/>
</dbReference>
<evidence type="ECO:0000313" key="3">
    <source>
        <dbReference type="EMBL" id="GAD77250.1"/>
    </source>
</evidence>
<evidence type="ECO:0000259" key="2">
    <source>
        <dbReference type="Pfam" id="PF01464"/>
    </source>
</evidence>
<evidence type="ECO:0000256" key="1">
    <source>
        <dbReference type="ARBA" id="ARBA00007734"/>
    </source>
</evidence>